<evidence type="ECO:0000313" key="2">
    <source>
        <dbReference type="Proteomes" id="UP000663856"/>
    </source>
</evidence>
<proteinExistence type="predicted"/>
<feature type="non-terminal residue" evidence="1">
    <location>
        <position position="44"/>
    </location>
</feature>
<comment type="caution">
    <text evidence="1">The sequence shown here is derived from an EMBL/GenBank/DDBJ whole genome shotgun (WGS) entry which is preliminary data.</text>
</comment>
<name>A0A816WWS3_9BILA</name>
<dbReference type="AlphaFoldDB" id="A0A816WWS3"/>
<organism evidence="1 2">
    <name type="scientific">Rotaria magnacalcarata</name>
    <dbReference type="NCBI Taxonomy" id="392030"/>
    <lineage>
        <taxon>Eukaryota</taxon>
        <taxon>Metazoa</taxon>
        <taxon>Spiralia</taxon>
        <taxon>Gnathifera</taxon>
        <taxon>Rotifera</taxon>
        <taxon>Eurotatoria</taxon>
        <taxon>Bdelloidea</taxon>
        <taxon>Philodinida</taxon>
        <taxon>Philodinidae</taxon>
        <taxon>Rotaria</taxon>
    </lineage>
</organism>
<sequence>MILIVNFLIMVKSMPNLTTWNRLTEKYDPYFTLLKPNLTGEIGQ</sequence>
<evidence type="ECO:0000313" key="1">
    <source>
        <dbReference type="EMBL" id="CAF2139117.1"/>
    </source>
</evidence>
<dbReference type="EMBL" id="CAJNRF010012277">
    <property type="protein sequence ID" value="CAF2139117.1"/>
    <property type="molecule type" value="Genomic_DNA"/>
</dbReference>
<accession>A0A816WWS3</accession>
<protein>
    <submittedName>
        <fullName evidence="1">Uncharacterized protein</fullName>
    </submittedName>
</protein>
<dbReference type="Proteomes" id="UP000663856">
    <property type="component" value="Unassembled WGS sequence"/>
</dbReference>
<reference evidence="1" key="1">
    <citation type="submission" date="2021-02" db="EMBL/GenBank/DDBJ databases">
        <authorList>
            <person name="Nowell W R."/>
        </authorList>
    </citation>
    <scope>NUCLEOTIDE SEQUENCE</scope>
</reference>
<gene>
    <name evidence="1" type="ORF">WKI299_LOCUS27949</name>
</gene>